<dbReference type="OrthoDB" id="9774747at2"/>
<protein>
    <submittedName>
        <fullName evidence="4">Response regulator receiver domain</fullName>
    </submittedName>
</protein>
<dbReference type="InterPro" id="IPR011006">
    <property type="entry name" value="CheY-like_superfamily"/>
</dbReference>
<dbReference type="InterPro" id="IPR001789">
    <property type="entry name" value="Sig_transdc_resp-reg_receiver"/>
</dbReference>
<dbReference type="EMBL" id="PUGF01000008">
    <property type="protein sequence ID" value="PRC93359.1"/>
    <property type="molecule type" value="Genomic_DNA"/>
</dbReference>
<dbReference type="PROSITE" id="PS50110">
    <property type="entry name" value="RESPONSE_REGULATORY"/>
    <property type="match status" value="1"/>
</dbReference>
<evidence type="ECO:0000313" key="4">
    <source>
        <dbReference type="EMBL" id="PRC93359.1"/>
    </source>
</evidence>
<feature type="domain" description="Response regulatory" evidence="3">
    <location>
        <begin position="3"/>
        <end position="122"/>
    </location>
</feature>
<evidence type="ECO:0000259" key="3">
    <source>
        <dbReference type="PROSITE" id="PS50110"/>
    </source>
</evidence>
<proteinExistence type="predicted"/>
<evidence type="ECO:0000313" key="5">
    <source>
        <dbReference type="Proteomes" id="UP000237839"/>
    </source>
</evidence>
<dbReference type="Proteomes" id="UP000237839">
    <property type="component" value="Unassembled WGS sequence"/>
</dbReference>
<dbReference type="Gene3D" id="3.40.50.2300">
    <property type="match status" value="1"/>
</dbReference>
<dbReference type="GO" id="GO:0000160">
    <property type="term" value="P:phosphorelay signal transduction system"/>
    <property type="evidence" value="ECO:0007669"/>
    <property type="project" value="InterPro"/>
</dbReference>
<evidence type="ECO:0000256" key="1">
    <source>
        <dbReference type="ARBA" id="ARBA00022553"/>
    </source>
</evidence>
<dbReference type="CDD" id="cd17569">
    <property type="entry name" value="REC_HupR-like"/>
    <property type="match status" value="1"/>
</dbReference>
<gene>
    <name evidence="4" type="ORF">S2091_2097</name>
</gene>
<dbReference type="SUPFAM" id="SSF52172">
    <property type="entry name" value="CheY-like"/>
    <property type="match status" value="1"/>
</dbReference>
<dbReference type="RefSeq" id="WP_105531743.1">
    <property type="nucleotide sequence ID" value="NZ_PUGF01000008.1"/>
</dbReference>
<dbReference type="AlphaFoldDB" id="A0A2S9H045"/>
<keyword evidence="1 2" id="KW-0597">Phosphoprotein</keyword>
<name>A0A2S9H045_9BURK</name>
<comment type="caution">
    <text evidence="4">The sequence shown here is derived from an EMBL/GenBank/DDBJ whole genome shotgun (WGS) entry which is preliminary data.</text>
</comment>
<accession>A0A2S9H045</accession>
<sequence length="176" mass="20092">MKRIMLVDDEENVLHSLQRALRKIGNEQQLLFELHTSPIDAIKRLGEAQFNLVISDYHMPAMSGVDFLKLAKAIQPETIRLMLSASADFKTLLDAINEAEVFRYIEKPWNVSDLEEVVRLALLQYGNALAERLLLNESKLQKNEITPQEFEAKKLEMEEPGITKVKWGTDGSVLLE</sequence>
<dbReference type="SMART" id="SM00448">
    <property type="entry name" value="REC"/>
    <property type="match status" value="1"/>
</dbReference>
<dbReference type="PANTHER" id="PTHR44591:SF19">
    <property type="entry name" value="TWO-COMPONENT RESPONSE REGULATOR-RELATED"/>
    <property type="match status" value="1"/>
</dbReference>
<keyword evidence="5" id="KW-1185">Reference proteome</keyword>
<feature type="modified residue" description="4-aspartylphosphate" evidence="2">
    <location>
        <position position="56"/>
    </location>
</feature>
<dbReference type="Pfam" id="PF00072">
    <property type="entry name" value="Response_reg"/>
    <property type="match status" value="1"/>
</dbReference>
<evidence type="ECO:0000256" key="2">
    <source>
        <dbReference type="PROSITE-ProRule" id="PRU00169"/>
    </source>
</evidence>
<organism evidence="4 5">
    <name type="scientific">Solimicrobium silvestre</name>
    <dbReference type="NCBI Taxonomy" id="2099400"/>
    <lineage>
        <taxon>Bacteria</taxon>
        <taxon>Pseudomonadati</taxon>
        <taxon>Pseudomonadota</taxon>
        <taxon>Betaproteobacteria</taxon>
        <taxon>Burkholderiales</taxon>
        <taxon>Oxalobacteraceae</taxon>
        <taxon>Solimicrobium</taxon>
    </lineage>
</organism>
<reference evidence="4 5" key="1">
    <citation type="submission" date="2018-02" db="EMBL/GenBank/DDBJ databases">
        <title>Solimicrobium silvestre gen. nov., sp. nov., isolated from alpine forest soil.</title>
        <authorList>
            <person name="Margesin R."/>
            <person name="Albuquerque L."/>
            <person name="Zhang D.-C."/>
            <person name="Froufe H.J.C."/>
            <person name="Severino R."/>
            <person name="Roxo I."/>
            <person name="Egas C."/>
            <person name="Da Costa M.S."/>
        </authorList>
    </citation>
    <scope>NUCLEOTIDE SEQUENCE [LARGE SCALE GENOMIC DNA]</scope>
    <source>
        <strain evidence="4 5">S20-91</strain>
    </source>
</reference>
<dbReference type="PANTHER" id="PTHR44591">
    <property type="entry name" value="STRESS RESPONSE REGULATOR PROTEIN 1"/>
    <property type="match status" value="1"/>
</dbReference>
<dbReference type="InterPro" id="IPR050595">
    <property type="entry name" value="Bact_response_regulator"/>
</dbReference>